<dbReference type="STRING" id="5454.A0A163L1T5"/>
<dbReference type="OrthoDB" id="539398at2759"/>
<comment type="caution">
    <text evidence="1">The sequence shown here is derived from an EMBL/GenBank/DDBJ whole genome shotgun (WGS) entry which is preliminary data.</text>
</comment>
<name>A0A163L1T5_DIDRA</name>
<evidence type="ECO:0000313" key="2">
    <source>
        <dbReference type="Proteomes" id="UP000076837"/>
    </source>
</evidence>
<evidence type="ECO:0000313" key="1">
    <source>
        <dbReference type="EMBL" id="KZM27436.1"/>
    </source>
</evidence>
<reference evidence="1 2" key="1">
    <citation type="journal article" date="2016" name="Sci. Rep.">
        <title>Draft genome sequencing and secretome analysis of fungal phytopathogen Ascochyta rabiei provides insight into the necrotrophic effector repertoire.</title>
        <authorList>
            <person name="Verma S."/>
            <person name="Gazara R.K."/>
            <person name="Nizam S."/>
            <person name="Parween S."/>
            <person name="Chattopadhyay D."/>
            <person name="Verma P.K."/>
        </authorList>
    </citation>
    <scope>NUCLEOTIDE SEQUENCE [LARGE SCALE GENOMIC DNA]</scope>
    <source>
        <strain evidence="1 2">ArDII</strain>
    </source>
</reference>
<dbReference type="PANTHER" id="PTHR39336">
    <property type="entry name" value="PYRIDOXAMINE PHOSPHATE OXIDASE FAMILY PROTEIN (AFU_ORTHOLOGUE AFUA_6G11440)"/>
    <property type="match status" value="1"/>
</dbReference>
<dbReference type="Gene3D" id="2.30.110.10">
    <property type="entry name" value="Electron Transport, Fmn-binding Protein, Chain A"/>
    <property type="match status" value="1"/>
</dbReference>
<dbReference type="AlphaFoldDB" id="A0A163L1T5"/>
<dbReference type="InterPro" id="IPR012349">
    <property type="entry name" value="Split_barrel_FMN-bd"/>
</dbReference>
<protein>
    <submittedName>
        <fullName evidence="1">FMN binding</fullName>
    </submittedName>
</protein>
<organism evidence="1 2">
    <name type="scientific">Didymella rabiei</name>
    <name type="common">Chickpea ascochyta blight fungus</name>
    <name type="synonym">Mycosphaerella rabiei</name>
    <dbReference type="NCBI Taxonomy" id="5454"/>
    <lineage>
        <taxon>Eukaryota</taxon>
        <taxon>Fungi</taxon>
        <taxon>Dikarya</taxon>
        <taxon>Ascomycota</taxon>
        <taxon>Pezizomycotina</taxon>
        <taxon>Dothideomycetes</taxon>
        <taxon>Pleosporomycetidae</taxon>
        <taxon>Pleosporales</taxon>
        <taxon>Pleosporineae</taxon>
        <taxon>Didymellaceae</taxon>
        <taxon>Ascochyta</taxon>
    </lineage>
</organism>
<proteinExistence type="predicted"/>
<dbReference type="PANTHER" id="PTHR39336:SF3">
    <property type="entry name" value="PYRIDOXAMINE PHOSPHATE OXIDASE"/>
    <property type="match status" value="1"/>
</dbReference>
<keyword evidence="2" id="KW-1185">Reference proteome</keyword>
<sequence>MGVYYETIPTSLIPWIQKQQMLLVGTAPLSSSGHVNISPKGGTDFFGVVSPTQFWFLDLTGSGVETHAHLHEPGNGRICIMFMAFEGPPQIVRIWGHGRALENGTPAYKSFVAQHKVKTIPGSRSIVLVHVHQCATSCGFSVPCYDFVAHRPILNDFFEKKEVKFRGGDQKESMDRYWAWKSARSIDGMPGMKRGVEFAEKNGVAPLKKWKGDYAPGGPKAWGRAGSKGVDAQVVVVVVLVLLLGIFIGGVLAVGVVAPDKLGEFRRVVRVW</sequence>
<dbReference type="Proteomes" id="UP000076837">
    <property type="component" value="Unassembled WGS sequence"/>
</dbReference>
<dbReference type="EMBL" id="JYNV01000065">
    <property type="protein sequence ID" value="KZM27436.1"/>
    <property type="molecule type" value="Genomic_DNA"/>
</dbReference>
<accession>A0A163L1T5</accession>
<gene>
    <name evidence="1" type="ORF">ST47_g1440</name>
</gene>